<feature type="active site" description="Proton acceptor" evidence="12">
    <location>
        <position position="253"/>
    </location>
</feature>
<comment type="activity regulation">
    <text evidence="12">Activated by a monovalent cation that binds near, but not in, the active site. The most likely occupant of the site in vivo is potassium. Ion binding induces a conformational change that may alter substrate affinity.</text>
</comment>
<dbReference type="InterPro" id="IPR029056">
    <property type="entry name" value="Ribokinase-like"/>
</dbReference>
<evidence type="ECO:0000256" key="2">
    <source>
        <dbReference type="ARBA" id="ARBA00012035"/>
    </source>
</evidence>
<feature type="domain" description="Carbohydrate kinase PfkB" evidence="13">
    <location>
        <begin position="2"/>
        <end position="295"/>
    </location>
</feature>
<evidence type="ECO:0000256" key="9">
    <source>
        <dbReference type="ARBA" id="ARBA00022842"/>
    </source>
</evidence>
<evidence type="ECO:0000256" key="4">
    <source>
        <dbReference type="ARBA" id="ARBA00022679"/>
    </source>
</evidence>
<dbReference type="HAMAP" id="MF_01987">
    <property type="entry name" value="Ribokinase"/>
    <property type="match status" value="1"/>
</dbReference>
<dbReference type="EMBL" id="FMJD01000008">
    <property type="protein sequence ID" value="SCM76379.1"/>
    <property type="molecule type" value="Genomic_DNA"/>
</dbReference>
<comment type="pathway">
    <text evidence="12">Carbohydrate metabolism; D-ribose degradation; D-ribose 5-phosphate from beta-D-ribopyranose: step 2/2.</text>
</comment>
<dbReference type="PANTHER" id="PTHR10584:SF166">
    <property type="entry name" value="RIBOKINASE"/>
    <property type="match status" value="1"/>
</dbReference>
<comment type="similarity">
    <text evidence="12">Belongs to the carbohydrate kinase PfkB family. Ribokinase subfamily.</text>
</comment>
<dbReference type="GO" id="GO:0046872">
    <property type="term" value="F:metal ion binding"/>
    <property type="evidence" value="ECO:0007669"/>
    <property type="project" value="UniProtKB-KW"/>
</dbReference>
<evidence type="ECO:0000256" key="10">
    <source>
        <dbReference type="ARBA" id="ARBA00022958"/>
    </source>
</evidence>
<comment type="similarity">
    <text evidence="1">Belongs to the carbohydrate kinase pfkB family.</text>
</comment>
<dbReference type="EC" id="2.7.1.15" evidence="2 12"/>
<protein>
    <recommendedName>
        <fullName evidence="3 12">Ribokinase</fullName>
        <shortName evidence="12">RK</shortName>
        <ecNumber evidence="2 12">2.7.1.15</ecNumber>
    </recommendedName>
</protein>
<comment type="subcellular location">
    <subcellularLocation>
        <location evidence="12">Cytoplasm</location>
    </subcellularLocation>
</comment>
<dbReference type="InterPro" id="IPR011611">
    <property type="entry name" value="PfkB_dom"/>
</dbReference>
<dbReference type="PANTHER" id="PTHR10584">
    <property type="entry name" value="SUGAR KINASE"/>
    <property type="match status" value="1"/>
</dbReference>
<comment type="function">
    <text evidence="12">Catalyzes the phosphorylation of ribose at O-5 in a reaction requiring ATP and magnesium. The resulting D-ribose-5-phosphate can then be used either for sythesis of nucleotides, histidine, and tryptophan, or as a component of the pentose phosphate pathway.</text>
</comment>
<dbReference type="GO" id="GO:0019303">
    <property type="term" value="P:D-ribose catabolic process"/>
    <property type="evidence" value="ECO:0007669"/>
    <property type="project" value="UniProtKB-UniRule"/>
</dbReference>
<feature type="binding site" evidence="12">
    <location>
        <position position="286"/>
    </location>
    <ligand>
        <name>K(+)</name>
        <dbReference type="ChEBI" id="CHEBI:29103"/>
    </ligand>
</feature>
<feature type="binding site" evidence="12">
    <location>
        <position position="139"/>
    </location>
    <ligand>
        <name>substrate</name>
    </ligand>
</feature>
<dbReference type="PROSITE" id="PS00584">
    <property type="entry name" value="PFKB_KINASES_2"/>
    <property type="match status" value="1"/>
</dbReference>
<dbReference type="GO" id="GO:0004747">
    <property type="term" value="F:ribokinase activity"/>
    <property type="evidence" value="ECO:0007669"/>
    <property type="project" value="UniProtKB-UniRule"/>
</dbReference>
<dbReference type="InterPro" id="IPR011877">
    <property type="entry name" value="Ribokinase"/>
</dbReference>
<feature type="binding site" evidence="12">
    <location>
        <position position="288"/>
    </location>
    <ligand>
        <name>K(+)</name>
        <dbReference type="ChEBI" id="CHEBI:29103"/>
    </ligand>
</feature>
<keyword evidence="10 12" id="KW-0630">Potassium</keyword>
<gene>
    <name evidence="12 14" type="primary">rbsK</name>
    <name evidence="14" type="ORF">KL86PLE_40184</name>
</gene>
<evidence type="ECO:0000256" key="1">
    <source>
        <dbReference type="ARBA" id="ARBA00005380"/>
    </source>
</evidence>
<dbReference type="GO" id="GO:0005524">
    <property type="term" value="F:ATP binding"/>
    <property type="evidence" value="ECO:0007669"/>
    <property type="project" value="UniProtKB-UniRule"/>
</dbReference>
<feature type="binding site" evidence="12">
    <location>
        <position position="247"/>
    </location>
    <ligand>
        <name>K(+)</name>
        <dbReference type="ChEBI" id="CHEBI:29103"/>
    </ligand>
</feature>
<keyword evidence="7 12" id="KW-0418">Kinase</keyword>
<organism evidence="14">
    <name type="scientific">uncultured Pleomorphomonas sp</name>
    <dbReference type="NCBI Taxonomy" id="442121"/>
    <lineage>
        <taxon>Bacteria</taxon>
        <taxon>Pseudomonadati</taxon>
        <taxon>Pseudomonadota</taxon>
        <taxon>Alphaproteobacteria</taxon>
        <taxon>Hyphomicrobiales</taxon>
        <taxon>Pleomorphomonadaceae</taxon>
        <taxon>Pleomorphomonas</taxon>
        <taxon>environmental samples</taxon>
    </lineage>
</organism>
<comment type="caution">
    <text evidence="12">Lacks conserved residue(s) required for the propagation of feature annotation.</text>
</comment>
<dbReference type="RefSeq" id="WP_288196575.1">
    <property type="nucleotide sequence ID" value="NZ_LT608334.1"/>
</dbReference>
<dbReference type="PROSITE" id="PS00583">
    <property type="entry name" value="PFKB_KINASES_1"/>
    <property type="match status" value="1"/>
</dbReference>
<evidence type="ECO:0000256" key="8">
    <source>
        <dbReference type="ARBA" id="ARBA00022840"/>
    </source>
</evidence>
<proteinExistence type="inferred from homology"/>
<feature type="binding site" evidence="12">
    <location>
        <position position="283"/>
    </location>
    <ligand>
        <name>K(+)</name>
        <dbReference type="ChEBI" id="CHEBI:29103"/>
    </ligand>
</feature>
<reference evidence="14" key="1">
    <citation type="submission" date="2016-08" db="EMBL/GenBank/DDBJ databases">
        <authorList>
            <person name="Seilhamer J.J."/>
        </authorList>
    </citation>
    <scope>NUCLEOTIDE SEQUENCE</scope>
    <source>
        <strain evidence="14">86</strain>
    </source>
</reference>
<accession>A0A212LG65</accession>
<evidence type="ECO:0000256" key="11">
    <source>
        <dbReference type="ARBA" id="ARBA00023277"/>
    </source>
</evidence>
<comment type="subunit">
    <text evidence="12">Homodimer.</text>
</comment>
<dbReference type="CDD" id="cd01174">
    <property type="entry name" value="ribokinase"/>
    <property type="match status" value="1"/>
</dbReference>
<comment type="cofactor">
    <cofactor evidence="12">
        <name>Mg(2+)</name>
        <dbReference type="ChEBI" id="CHEBI:18420"/>
    </cofactor>
    <text evidence="12">Requires a divalent cation, most likely magnesium in vivo, as an electrophilic catalyst to aid phosphoryl group transfer. It is the chelate of the metal and the nucleotide that is the actual substrate.</text>
</comment>
<keyword evidence="9 12" id="KW-0460">Magnesium</keyword>
<feature type="binding site" evidence="12">
    <location>
        <begin position="38"/>
        <end position="42"/>
    </location>
    <ligand>
        <name>substrate</name>
    </ligand>
</feature>
<keyword evidence="5 12" id="KW-0479">Metal-binding</keyword>
<keyword evidence="12" id="KW-0963">Cytoplasm</keyword>
<keyword evidence="4 12" id="KW-0808">Transferase</keyword>
<dbReference type="PRINTS" id="PR00990">
    <property type="entry name" value="RIBOKINASE"/>
</dbReference>
<sequence>MSVIVIGSVNVDIVTYADRAARPGESLTAHRYQMVPGGKGANQAVAVARLGQPVRFIGRVGADSFGNFIHERLDSLGVGLEHLAVDPDRSTGVAVINVDGRGENAITVVPGANTGLSEAQVEAAAPCFAGLKVLLAQLEHPFPATLKALELARRAGAMAILDPAPVPTFPFPPETIRLFDALTPNEIETEALTGIPPLDLEAAAIAARRLADTGLPIAIIKLGARGVYVESAGFRGHVPPFRIKAVDTVAAGDCFNAGLATAFADGMPVERAIRFAAAAGALACTRAGSSEAAPTRAEVEALIAAQPF</sequence>
<feature type="binding site" evidence="12">
    <location>
        <begin position="10"/>
        <end position="12"/>
    </location>
    <ligand>
        <name>substrate</name>
    </ligand>
</feature>
<evidence type="ECO:0000256" key="5">
    <source>
        <dbReference type="ARBA" id="ARBA00022723"/>
    </source>
</evidence>
<dbReference type="AlphaFoldDB" id="A0A212LG65"/>
<comment type="catalytic activity">
    <reaction evidence="12">
        <text>D-ribose + ATP = D-ribose 5-phosphate + ADP + H(+)</text>
        <dbReference type="Rhea" id="RHEA:13697"/>
        <dbReference type="ChEBI" id="CHEBI:15378"/>
        <dbReference type="ChEBI" id="CHEBI:30616"/>
        <dbReference type="ChEBI" id="CHEBI:47013"/>
        <dbReference type="ChEBI" id="CHEBI:78346"/>
        <dbReference type="ChEBI" id="CHEBI:456216"/>
        <dbReference type="EC" id="2.7.1.15"/>
    </reaction>
</comment>
<dbReference type="InterPro" id="IPR002173">
    <property type="entry name" value="Carboh/pur_kinase_PfkB_CS"/>
</dbReference>
<feature type="binding site" evidence="12">
    <location>
        <position position="253"/>
    </location>
    <ligand>
        <name>substrate</name>
    </ligand>
</feature>
<evidence type="ECO:0000256" key="7">
    <source>
        <dbReference type="ARBA" id="ARBA00022777"/>
    </source>
</evidence>
<evidence type="ECO:0000256" key="6">
    <source>
        <dbReference type="ARBA" id="ARBA00022741"/>
    </source>
</evidence>
<evidence type="ECO:0000313" key="14">
    <source>
        <dbReference type="EMBL" id="SCM76379.1"/>
    </source>
</evidence>
<keyword evidence="8 12" id="KW-0067">ATP-binding</keyword>
<feature type="binding site" evidence="12">
    <location>
        <position position="249"/>
    </location>
    <ligand>
        <name>K(+)</name>
        <dbReference type="ChEBI" id="CHEBI:29103"/>
    </ligand>
</feature>
<feature type="binding site" evidence="12">
    <location>
        <begin position="252"/>
        <end position="253"/>
    </location>
    <ligand>
        <name>ATP</name>
        <dbReference type="ChEBI" id="CHEBI:30616"/>
    </ligand>
</feature>
<feature type="binding site" evidence="12">
    <location>
        <begin position="221"/>
        <end position="226"/>
    </location>
    <ligand>
        <name>ATP</name>
        <dbReference type="ChEBI" id="CHEBI:30616"/>
    </ligand>
</feature>
<keyword evidence="11 12" id="KW-0119">Carbohydrate metabolism</keyword>
<evidence type="ECO:0000256" key="3">
    <source>
        <dbReference type="ARBA" id="ARBA00016943"/>
    </source>
</evidence>
<dbReference type="GO" id="GO:0005829">
    <property type="term" value="C:cytosol"/>
    <property type="evidence" value="ECO:0007669"/>
    <property type="project" value="TreeGrafter"/>
</dbReference>
<keyword evidence="6 12" id="KW-0547">Nucleotide-binding</keyword>
<dbReference type="InterPro" id="IPR002139">
    <property type="entry name" value="Ribo/fructo_kinase"/>
</dbReference>
<dbReference type="SUPFAM" id="SSF53613">
    <property type="entry name" value="Ribokinase-like"/>
    <property type="match status" value="1"/>
</dbReference>
<evidence type="ECO:0000259" key="13">
    <source>
        <dbReference type="Pfam" id="PF00294"/>
    </source>
</evidence>
<evidence type="ECO:0000256" key="12">
    <source>
        <dbReference type="HAMAP-Rule" id="MF_01987"/>
    </source>
</evidence>
<name>A0A212LG65_9HYPH</name>
<feature type="binding site" evidence="12">
    <location>
        <position position="185"/>
    </location>
    <ligand>
        <name>ATP</name>
        <dbReference type="ChEBI" id="CHEBI:30616"/>
    </ligand>
</feature>
<dbReference type="UniPathway" id="UPA00916">
    <property type="reaction ID" value="UER00889"/>
</dbReference>
<dbReference type="Gene3D" id="3.40.1190.20">
    <property type="match status" value="1"/>
</dbReference>
<dbReference type="Pfam" id="PF00294">
    <property type="entry name" value="PfkB"/>
    <property type="match status" value="1"/>
</dbReference>
<dbReference type="NCBIfam" id="TIGR02152">
    <property type="entry name" value="D_ribokin_bact"/>
    <property type="match status" value="1"/>
</dbReference>